<reference evidence="5 6" key="1">
    <citation type="submission" date="2017-11" db="EMBL/GenBank/DDBJ databases">
        <authorList>
            <person name="Han C.G."/>
        </authorList>
    </citation>
    <scope>NUCLEOTIDE SEQUENCE [LARGE SCALE GENOMIC DNA]</scope>
    <source>
        <strain evidence="5 6">HCNT1</strain>
    </source>
</reference>
<evidence type="ECO:0000256" key="2">
    <source>
        <dbReference type="ARBA" id="ARBA00022801"/>
    </source>
</evidence>
<dbReference type="Proteomes" id="UP000232164">
    <property type="component" value="Unassembled WGS sequence"/>
</dbReference>
<keyword evidence="2 3" id="KW-0378">Hydrolase</keyword>
<dbReference type="InterPro" id="IPR020084">
    <property type="entry name" value="NUDIX_hydrolase_CS"/>
</dbReference>
<dbReference type="Pfam" id="PF00293">
    <property type="entry name" value="NUDIX"/>
    <property type="match status" value="1"/>
</dbReference>
<dbReference type="Gene3D" id="3.90.79.10">
    <property type="entry name" value="Nucleoside Triphosphate Pyrophosphohydrolase"/>
    <property type="match status" value="1"/>
</dbReference>
<dbReference type="SUPFAM" id="SSF55811">
    <property type="entry name" value="Nudix"/>
    <property type="match status" value="1"/>
</dbReference>
<dbReference type="AlphaFoldDB" id="A0A2N0CY41"/>
<dbReference type="EMBL" id="PIQN01000043">
    <property type="protein sequence ID" value="PKA38781.1"/>
    <property type="molecule type" value="Genomic_DNA"/>
</dbReference>
<proteinExistence type="inferred from homology"/>
<reference evidence="5 6" key="2">
    <citation type="submission" date="2017-12" db="EMBL/GenBank/DDBJ databases">
        <title>Genome sequence of Rhizobium sullae HCNT1 isolated from Sulla coronaria nodules and featuring peculiar denitrification phenotypes.</title>
        <authorList>
            <person name="De Diego-Diaz B."/>
            <person name="Treu L."/>
            <person name="Campanaro S."/>
            <person name="Da Silva Duarte V."/>
            <person name="Basaglia M."/>
            <person name="Favaro L."/>
            <person name="Casella S."/>
            <person name="Squartini A."/>
        </authorList>
    </citation>
    <scope>NUCLEOTIDE SEQUENCE [LARGE SCALE GENOMIC DNA]</scope>
    <source>
        <strain evidence="5 6">HCNT1</strain>
    </source>
</reference>
<protein>
    <submittedName>
        <fullName evidence="5">DNA mismatch repair protein MutT</fullName>
    </submittedName>
</protein>
<organism evidence="5 6">
    <name type="scientific">Rhizobium sullae</name>
    <name type="common">Rhizobium hedysari</name>
    <dbReference type="NCBI Taxonomy" id="50338"/>
    <lineage>
        <taxon>Bacteria</taxon>
        <taxon>Pseudomonadati</taxon>
        <taxon>Pseudomonadota</taxon>
        <taxon>Alphaproteobacteria</taxon>
        <taxon>Hyphomicrobiales</taxon>
        <taxon>Rhizobiaceae</taxon>
        <taxon>Rhizobium/Agrobacterium group</taxon>
        <taxon>Rhizobium</taxon>
    </lineage>
</organism>
<sequence>MPDAQKVLIYATWRGRLLVFDEPDFPEIKLQVPGGTVERGEDLAQAAAREFAEETGLALSNPLRPLAIDDYRFIKNGTTICHRRHYYHAALADPYPDTWLHHEMTPFDGGKPILFRFFWMDIASAKTKLGYGMQNCLIQLP</sequence>
<dbReference type="InterPro" id="IPR020476">
    <property type="entry name" value="Nudix_hydrolase"/>
</dbReference>
<comment type="cofactor">
    <cofactor evidence="1">
        <name>Mg(2+)</name>
        <dbReference type="ChEBI" id="CHEBI:18420"/>
    </cofactor>
</comment>
<feature type="domain" description="Nudix hydrolase" evidence="4">
    <location>
        <begin position="1"/>
        <end position="141"/>
    </location>
</feature>
<accession>A0A2N0CY41</accession>
<evidence type="ECO:0000313" key="5">
    <source>
        <dbReference type="EMBL" id="PKA38781.1"/>
    </source>
</evidence>
<dbReference type="GO" id="GO:0016787">
    <property type="term" value="F:hydrolase activity"/>
    <property type="evidence" value="ECO:0007669"/>
    <property type="project" value="UniProtKB-KW"/>
</dbReference>
<comment type="caution">
    <text evidence="5">The sequence shown here is derived from an EMBL/GenBank/DDBJ whole genome shotgun (WGS) entry which is preliminary data.</text>
</comment>
<dbReference type="InterPro" id="IPR000086">
    <property type="entry name" value="NUDIX_hydrolase_dom"/>
</dbReference>
<evidence type="ECO:0000256" key="3">
    <source>
        <dbReference type="RuleBase" id="RU003476"/>
    </source>
</evidence>
<evidence type="ECO:0000256" key="1">
    <source>
        <dbReference type="ARBA" id="ARBA00001946"/>
    </source>
</evidence>
<evidence type="ECO:0000313" key="6">
    <source>
        <dbReference type="Proteomes" id="UP000232164"/>
    </source>
</evidence>
<dbReference type="STRING" id="1041146.GCA_000427985_05984"/>
<name>A0A2N0CY41_RHISU</name>
<gene>
    <name evidence="5" type="ORF">CWR43_36325</name>
</gene>
<comment type="similarity">
    <text evidence="3">Belongs to the Nudix hydrolase family.</text>
</comment>
<dbReference type="PROSITE" id="PS51462">
    <property type="entry name" value="NUDIX"/>
    <property type="match status" value="1"/>
</dbReference>
<dbReference type="PROSITE" id="PS00893">
    <property type="entry name" value="NUDIX_BOX"/>
    <property type="match status" value="1"/>
</dbReference>
<dbReference type="PRINTS" id="PR00502">
    <property type="entry name" value="NUDIXFAMILY"/>
</dbReference>
<evidence type="ECO:0000259" key="4">
    <source>
        <dbReference type="PROSITE" id="PS51462"/>
    </source>
</evidence>
<dbReference type="InterPro" id="IPR015797">
    <property type="entry name" value="NUDIX_hydrolase-like_dom_sf"/>
</dbReference>
<dbReference type="CDD" id="cd04663">
    <property type="entry name" value="NUDIX_Hydrolase"/>
    <property type="match status" value="1"/>
</dbReference>
<dbReference type="RefSeq" id="WP_100773356.1">
    <property type="nucleotide sequence ID" value="NZ_PIQN01000043.1"/>
</dbReference>